<evidence type="ECO:0000259" key="3">
    <source>
        <dbReference type="Pfam" id="PF05368"/>
    </source>
</evidence>
<evidence type="ECO:0000256" key="2">
    <source>
        <dbReference type="ARBA" id="ARBA00022857"/>
    </source>
</evidence>
<dbReference type="SUPFAM" id="SSF51735">
    <property type="entry name" value="NAD(P)-binding Rossmann-fold domains"/>
    <property type="match status" value="1"/>
</dbReference>
<dbReference type="InterPro" id="IPR008030">
    <property type="entry name" value="NmrA-like"/>
</dbReference>
<dbReference type="Gene3D" id="3.40.50.720">
    <property type="entry name" value="NAD(P)-binding Rossmann-like Domain"/>
    <property type="match status" value="1"/>
</dbReference>
<dbReference type="InterPro" id="IPR036291">
    <property type="entry name" value="NAD(P)-bd_dom_sf"/>
</dbReference>
<dbReference type="KEGG" id="sxi:SXIM_24740"/>
<dbReference type="STRING" id="408015.SXIM_24740"/>
<dbReference type="Pfam" id="PF05368">
    <property type="entry name" value="NmrA"/>
    <property type="match status" value="1"/>
</dbReference>
<accession>A0A0F7FTY0</accession>
<keyword evidence="5" id="KW-1185">Reference proteome</keyword>
<organism evidence="4 5">
    <name type="scientific">Streptomyces xiamenensis</name>
    <dbReference type="NCBI Taxonomy" id="408015"/>
    <lineage>
        <taxon>Bacteria</taxon>
        <taxon>Bacillati</taxon>
        <taxon>Actinomycetota</taxon>
        <taxon>Actinomycetes</taxon>
        <taxon>Kitasatosporales</taxon>
        <taxon>Streptomycetaceae</taxon>
        <taxon>Streptomyces</taxon>
    </lineage>
</organism>
<dbReference type="PATRIC" id="fig|408015.6.peg.2513"/>
<feature type="domain" description="NmrA-like" evidence="3">
    <location>
        <begin position="10"/>
        <end position="240"/>
    </location>
</feature>
<dbReference type="AlphaFoldDB" id="A0A0F7FTY0"/>
<dbReference type="Proteomes" id="UP000034034">
    <property type="component" value="Chromosome"/>
</dbReference>
<dbReference type="EMBL" id="CP009922">
    <property type="protein sequence ID" value="AKG43858.1"/>
    <property type="molecule type" value="Genomic_DNA"/>
</dbReference>
<dbReference type="InterPro" id="IPR051164">
    <property type="entry name" value="NmrA-like_oxidored"/>
</dbReference>
<evidence type="ECO:0000313" key="4">
    <source>
        <dbReference type="EMBL" id="AKG43858.1"/>
    </source>
</evidence>
<dbReference type="PANTHER" id="PTHR42748">
    <property type="entry name" value="NITROGEN METABOLITE REPRESSION PROTEIN NMRA FAMILY MEMBER"/>
    <property type="match status" value="1"/>
</dbReference>
<reference evidence="4" key="1">
    <citation type="submission" date="2019-08" db="EMBL/GenBank/DDBJ databases">
        <title>Complete genome sequence of a mangrove-derived Streptomyces xiamenensis.</title>
        <authorList>
            <person name="Xu J."/>
        </authorList>
    </citation>
    <scope>NUCLEOTIDE SEQUENCE</scope>
    <source>
        <strain evidence="4">318</strain>
    </source>
</reference>
<name>A0A0F7FTY0_9ACTN</name>
<sequence length="307" mass="32732">MTHNRRERRYLVTGATGFQGGAVARLLAGRGADVRGVARQPARPDSPGAPLVTPVSADLGSADDLRKAFDGVTHAAVVMPLEYEADTVARYARNIAEAAREAGVERIVYNTNTPLPDTVTGFAGFETRRAAEEILLGSGVPTVVIRPPVYLDNLFSPWNGPALVNDGVLAYPLPADQRVAWMSHQDLAVVVAAAFEAEHLTGRVLNVGGAEILTGPELAERFSRGLDREVSYLPLEVDRFEAGLGQVVGAAAAAGVAGIYHHVAGGTAAHLLDPEPAGVERELGVRLTPALRWITEQPWRTWARAED</sequence>
<keyword evidence="2" id="KW-0521">NADP</keyword>
<dbReference type="PANTHER" id="PTHR42748:SF7">
    <property type="entry name" value="NMRA LIKE REDOX SENSOR 1-RELATED"/>
    <property type="match status" value="1"/>
</dbReference>
<proteinExistence type="inferred from homology"/>
<evidence type="ECO:0000256" key="1">
    <source>
        <dbReference type="ARBA" id="ARBA00006328"/>
    </source>
</evidence>
<gene>
    <name evidence="4" type="ORF">SXIM_24740</name>
</gene>
<dbReference type="RefSeq" id="WP_030735460.1">
    <property type="nucleotide sequence ID" value="NZ_CP009922.3"/>
</dbReference>
<comment type="similarity">
    <text evidence="1">Belongs to the NmrA-type oxidoreductase family.</text>
</comment>
<evidence type="ECO:0000313" key="5">
    <source>
        <dbReference type="Proteomes" id="UP000034034"/>
    </source>
</evidence>
<protein>
    <submittedName>
        <fullName evidence="4">NmrA family protein</fullName>
    </submittedName>
</protein>
<dbReference type="HOGENOM" id="CLU_007383_8_3_11"/>